<reference evidence="1" key="1">
    <citation type="submission" date="2021-04" db="EMBL/GenBank/DDBJ databases">
        <title>First draft genome resource for Brassicaceae pathogens Fusarium oxysporum f. sp. raphani and Fusarium oxysporum f. sp. rapae.</title>
        <authorList>
            <person name="Asai S."/>
        </authorList>
    </citation>
    <scope>NUCLEOTIDE SEQUENCE</scope>
    <source>
        <strain evidence="1">Tf1208</strain>
    </source>
</reference>
<accession>A0A8J5NKK8</accession>
<evidence type="ECO:0000313" key="2">
    <source>
        <dbReference type="Proteomes" id="UP000694050"/>
    </source>
</evidence>
<organism evidence="1 2">
    <name type="scientific">Fusarium oxysporum f. sp. rapae</name>
    <dbReference type="NCBI Taxonomy" id="485398"/>
    <lineage>
        <taxon>Eukaryota</taxon>
        <taxon>Fungi</taxon>
        <taxon>Dikarya</taxon>
        <taxon>Ascomycota</taxon>
        <taxon>Pezizomycotina</taxon>
        <taxon>Sordariomycetes</taxon>
        <taxon>Hypocreomycetidae</taxon>
        <taxon>Hypocreales</taxon>
        <taxon>Nectriaceae</taxon>
        <taxon>Fusarium</taxon>
        <taxon>Fusarium oxysporum species complex</taxon>
    </lineage>
</organism>
<dbReference type="Proteomes" id="UP000694050">
    <property type="component" value="Unassembled WGS sequence"/>
</dbReference>
<dbReference type="InterPro" id="IPR052058">
    <property type="entry name" value="Alcohol_O-acetyltransferase"/>
</dbReference>
<dbReference type="Pfam" id="PF07247">
    <property type="entry name" value="AATase"/>
    <property type="match status" value="2"/>
</dbReference>
<gene>
    <name evidence="1" type="primary">FCK4-2</name>
    <name evidence="1" type="ORF">Forpe1208_v014290</name>
</gene>
<dbReference type="AlphaFoldDB" id="A0A8J5NKK8"/>
<dbReference type="GO" id="GO:0008080">
    <property type="term" value="F:N-acetyltransferase activity"/>
    <property type="evidence" value="ECO:0007669"/>
    <property type="project" value="TreeGrafter"/>
</dbReference>
<dbReference type="PANTHER" id="PTHR28037:SF1">
    <property type="entry name" value="ALCOHOL O-ACETYLTRANSFERASE 1-RELATED"/>
    <property type="match status" value="1"/>
</dbReference>
<sequence length="380" mass="41313">MKVITSRPLAGKGEAMSDELLSTELETGHSELWPENKPAWKVVVMKHTSNCKSGPSLRLHIAFFAHHAIADGLSGVAFHASFMSNLKLETPMPAQWPLELNEVQGPPPIIEERVDCLSCDCSSCTTPDKSDEPVWGGGPISATPIVNYESRVRIVTVPAALFSDLLRKCKQTNVTVTGLLHAIICSSLNNSIKEDIPGFRAVTPFSVRLHTGASETEIVNHISYLTSYVSHEDLQKTEDCQHGSTTEEEHILDLARRFSNEVAIKVKEFPHGSMATKLSQVQDILQDCQSQGGTKRRYTYELSNLGSVSSICPPEGSGIKLDKLVFTQCGFVAGPALGFNCVSARGGDFTISITWQSGVVAESVVEGVAQELQTRLGTFQ</sequence>
<evidence type="ECO:0000313" key="1">
    <source>
        <dbReference type="EMBL" id="KAG7406208.1"/>
    </source>
</evidence>
<comment type="caution">
    <text evidence="1">The sequence shown here is derived from an EMBL/GenBank/DDBJ whole genome shotgun (WGS) entry which is preliminary data.</text>
</comment>
<name>A0A8J5NKK8_FUSOX</name>
<dbReference type="InterPro" id="IPR010828">
    <property type="entry name" value="Atf2/Sli1-like"/>
</dbReference>
<dbReference type="PANTHER" id="PTHR28037">
    <property type="entry name" value="ALCOHOL O-ACETYLTRANSFERASE 1-RELATED"/>
    <property type="match status" value="1"/>
</dbReference>
<dbReference type="EMBL" id="JAELUQ010000011">
    <property type="protein sequence ID" value="KAG7406208.1"/>
    <property type="molecule type" value="Genomic_DNA"/>
</dbReference>
<protein>
    <submittedName>
        <fullName evidence="1">Putative alcohol acetyltransferase FCK4</fullName>
    </submittedName>
</protein>
<proteinExistence type="predicted"/>